<feature type="region of interest" description="Disordered" evidence="3">
    <location>
        <begin position="52"/>
        <end position="79"/>
    </location>
</feature>
<keyword evidence="6" id="KW-1185">Reference proteome</keyword>
<accession>A0A250KWW9</accession>
<reference evidence="5 6" key="1">
    <citation type="submission" date="2016-12" db="EMBL/GenBank/DDBJ databases">
        <title>Genome sequencing of Methylocaldum marinum.</title>
        <authorList>
            <person name="Takeuchi M."/>
            <person name="Kamagata Y."/>
            <person name="Hiraoka S."/>
            <person name="Oshima K."/>
            <person name="Hattori M."/>
            <person name="Iwasaki W."/>
        </authorList>
    </citation>
    <scope>NUCLEOTIDE SEQUENCE [LARGE SCALE GENOMIC DNA]</scope>
    <source>
        <strain evidence="5 6">S8</strain>
    </source>
</reference>
<proteinExistence type="predicted"/>
<evidence type="ECO:0000313" key="6">
    <source>
        <dbReference type="Proteomes" id="UP000266313"/>
    </source>
</evidence>
<evidence type="ECO:0000256" key="2">
    <source>
        <dbReference type="ARBA" id="ARBA00022723"/>
    </source>
</evidence>
<sequence length="126" mass="14647">MCCIVAGSVHDYTLMKDVFTPGSAWFEKVNLWLDLGFLGVDKDYQSTQIYLPHKKPRKSKKNPNPTLTPEQKKQNRKQAATRVIVEHAIGGMKFFHCMMHRIRNHLGHFVDYFFSLSAGLWNYKLC</sequence>
<evidence type="ECO:0000256" key="3">
    <source>
        <dbReference type="SAM" id="MobiDB-lite"/>
    </source>
</evidence>
<organism evidence="5 6">
    <name type="scientific">Methylocaldum marinum</name>
    <dbReference type="NCBI Taxonomy" id="1432792"/>
    <lineage>
        <taxon>Bacteria</taxon>
        <taxon>Pseudomonadati</taxon>
        <taxon>Pseudomonadota</taxon>
        <taxon>Gammaproteobacteria</taxon>
        <taxon>Methylococcales</taxon>
        <taxon>Methylococcaceae</taxon>
        <taxon>Methylocaldum</taxon>
    </lineage>
</organism>
<gene>
    <name evidence="5" type="ORF">sS8_4084</name>
</gene>
<comment type="cofactor">
    <cofactor evidence="1">
        <name>a divalent metal cation</name>
        <dbReference type="ChEBI" id="CHEBI:60240"/>
    </cofactor>
</comment>
<evidence type="ECO:0000256" key="1">
    <source>
        <dbReference type="ARBA" id="ARBA00001968"/>
    </source>
</evidence>
<dbReference type="Pfam" id="PF13359">
    <property type="entry name" value="DDE_Tnp_4"/>
    <property type="match status" value="1"/>
</dbReference>
<dbReference type="InterPro" id="IPR027806">
    <property type="entry name" value="HARBI1_dom"/>
</dbReference>
<dbReference type="KEGG" id="mmai:sS8_4084"/>
<feature type="compositionally biased region" description="Basic residues" evidence="3">
    <location>
        <begin position="52"/>
        <end position="61"/>
    </location>
</feature>
<dbReference type="Proteomes" id="UP000266313">
    <property type="component" value="Chromosome"/>
</dbReference>
<evidence type="ECO:0000259" key="4">
    <source>
        <dbReference type="Pfam" id="PF13359"/>
    </source>
</evidence>
<dbReference type="GO" id="GO:0046872">
    <property type="term" value="F:metal ion binding"/>
    <property type="evidence" value="ECO:0007669"/>
    <property type="project" value="UniProtKB-KW"/>
</dbReference>
<dbReference type="AlphaFoldDB" id="A0A250KWW9"/>
<feature type="domain" description="DDE Tnp4" evidence="4">
    <location>
        <begin position="37"/>
        <end position="122"/>
    </location>
</feature>
<protein>
    <recommendedName>
        <fullName evidence="4">DDE Tnp4 domain-containing protein</fullName>
    </recommendedName>
</protein>
<dbReference type="EMBL" id="AP017928">
    <property type="protein sequence ID" value="BBA36014.1"/>
    <property type="molecule type" value="Genomic_DNA"/>
</dbReference>
<keyword evidence="2" id="KW-0479">Metal-binding</keyword>
<name>A0A250KWW9_9GAMM</name>
<evidence type="ECO:0000313" key="5">
    <source>
        <dbReference type="EMBL" id="BBA36014.1"/>
    </source>
</evidence>